<sequence>MTKKIDQETRSWPENGEAEAALSSLRGGLERIRSKVELARQALQPARDETPGETDPSDRV</sequence>
<accession>A0A328ATU7</accession>
<dbReference type="AlphaFoldDB" id="A0A328ATU7"/>
<dbReference type="Proteomes" id="UP000249725">
    <property type="component" value="Unassembled WGS sequence"/>
</dbReference>
<dbReference type="EMBL" id="QFYR01000001">
    <property type="protein sequence ID" value="RAK57695.1"/>
    <property type="molecule type" value="Genomic_DNA"/>
</dbReference>
<comment type="caution">
    <text evidence="2">The sequence shown here is derived from an EMBL/GenBank/DDBJ whole genome shotgun (WGS) entry which is preliminary data.</text>
</comment>
<gene>
    <name evidence="2" type="ORF">DJ018_07165</name>
</gene>
<reference evidence="3" key="1">
    <citation type="submission" date="2018-05" db="EMBL/GenBank/DDBJ databases">
        <authorList>
            <person name="Li X."/>
        </authorList>
    </citation>
    <scope>NUCLEOTIDE SEQUENCE [LARGE SCALE GENOMIC DNA]</scope>
    <source>
        <strain evidence="3">YIM 73061</strain>
    </source>
</reference>
<organism evidence="2 3">
    <name type="scientific">Phenylobacterium deserti</name>
    <dbReference type="NCBI Taxonomy" id="1914756"/>
    <lineage>
        <taxon>Bacteria</taxon>
        <taxon>Pseudomonadati</taxon>
        <taxon>Pseudomonadota</taxon>
        <taxon>Alphaproteobacteria</taxon>
        <taxon>Caulobacterales</taxon>
        <taxon>Caulobacteraceae</taxon>
        <taxon>Phenylobacterium</taxon>
    </lineage>
</organism>
<protein>
    <submittedName>
        <fullName evidence="2">Uncharacterized protein</fullName>
    </submittedName>
</protein>
<evidence type="ECO:0000313" key="3">
    <source>
        <dbReference type="Proteomes" id="UP000249725"/>
    </source>
</evidence>
<name>A0A328ATU7_9CAUL</name>
<feature type="compositionally biased region" description="Basic and acidic residues" evidence="1">
    <location>
        <begin position="46"/>
        <end position="60"/>
    </location>
</feature>
<evidence type="ECO:0000256" key="1">
    <source>
        <dbReference type="SAM" id="MobiDB-lite"/>
    </source>
</evidence>
<keyword evidence="3" id="KW-1185">Reference proteome</keyword>
<proteinExistence type="predicted"/>
<evidence type="ECO:0000313" key="2">
    <source>
        <dbReference type="EMBL" id="RAK57695.1"/>
    </source>
</evidence>
<dbReference type="RefSeq" id="WP_111514146.1">
    <property type="nucleotide sequence ID" value="NZ_QFYR01000001.1"/>
</dbReference>
<feature type="region of interest" description="Disordered" evidence="1">
    <location>
        <begin position="40"/>
        <end position="60"/>
    </location>
</feature>